<organism evidence="3">
    <name type="scientific">Soboliphyme baturini</name>
    <dbReference type="NCBI Taxonomy" id="241478"/>
    <lineage>
        <taxon>Eukaryota</taxon>
        <taxon>Metazoa</taxon>
        <taxon>Ecdysozoa</taxon>
        <taxon>Nematoda</taxon>
        <taxon>Enoplea</taxon>
        <taxon>Dorylaimia</taxon>
        <taxon>Dioctophymatida</taxon>
        <taxon>Dioctophymatoidea</taxon>
        <taxon>Soboliphymatidae</taxon>
        <taxon>Soboliphyme</taxon>
    </lineage>
</organism>
<evidence type="ECO:0000313" key="3">
    <source>
        <dbReference type="WBParaSite" id="SBAD_0001293401-mRNA-1"/>
    </source>
</evidence>
<dbReference type="PANTHER" id="PTHR22897">
    <property type="entry name" value="QUIESCIN Q6-RELATED SULFHYDRYL OXIDASE"/>
    <property type="match status" value="1"/>
</dbReference>
<sequence>MISKGWRKVLRLAALNCGNEKNMALCNKHEARRFPSLKYFHFYTNEAEVLSSAHVLQKDTDKITRMALEGLVNDSFTKQLPYLSQFTPISNDESISNLMTKDLLCLVVIYQESNELLAEHILLDFLAFPRLKIVIVRPDHDSYKTLFQHEPPAMAIYRLNRPASPIYKSNHKMMHDGVAEIIQQKCLIGQTVIKKPAPVGLNAALVTRTLKYVTSKMRNCYRTLRKQQTQIVSEVHLLL</sequence>
<reference evidence="3" key="1">
    <citation type="submission" date="2016-06" db="UniProtKB">
        <authorList>
            <consortium name="WormBaseParasite"/>
        </authorList>
    </citation>
    <scope>IDENTIFICATION</scope>
</reference>
<dbReference type="AlphaFoldDB" id="A0A183J9H7"/>
<dbReference type="EMBL" id="UZAM01018040">
    <property type="protein sequence ID" value="VDP49299.1"/>
    <property type="molecule type" value="Genomic_DNA"/>
</dbReference>
<evidence type="ECO:0000313" key="2">
    <source>
        <dbReference type="Proteomes" id="UP000270296"/>
    </source>
</evidence>
<accession>A0A183J9H7</accession>
<gene>
    <name evidence="1" type="ORF">SBAD_LOCUS12525</name>
</gene>
<reference evidence="1 2" key="2">
    <citation type="submission" date="2018-11" db="EMBL/GenBank/DDBJ databases">
        <authorList>
            <consortium name="Pathogen Informatics"/>
        </authorList>
    </citation>
    <scope>NUCLEOTIDE SEQUENCE [LARGE SCALE GENOMIC DNA]</scope>
</reference>
<name>A0A183J9H7_9BILA</name>
<dbReference type="GO" id="GO:0003756">
    <property type="term" value="F:protein disulfide isomerase activity"/>
    <property type="evidence" value="ECO:0007669"/>
    <property type="project" value="TreeGrafter"/>
</dbReference>
<dbReference type="OrthoDB" id="59470at2759"/>
<dbReference type="Proteomes" id="UP000270296">
    <property type="component" value="Unassembled WGS sequence"/>
</dbReference>
<dbReference type="Gene3D" id="3.40.30.10">
    <property type="entry name" value="Glutaredoxin"/>
    <property type="match status" value="1"/>
</dbReference>
<keyword evidence="2" id="KW-1185">Reference proteome</keyword>
<proteinExistence type="predicted"/>
<evidence type="ECO:0000313" key="1">
    <source>
        <dbReference type="EMBL" id="VDP49299.1"/>
    </source>
</evidence>
<protein>
    <submittedName>
        <fullName evidence="3">Thioredoxin-like_fold domain-containing protein</fullName>
    </submittedName>
</protein>
<dbReference type="PANTHER" id="PTHR22897:SF8">
    <property type="entry name" value="SULFHYDRYL OXIDASE"/>
    <property type="match status" value="1"/>
</dbReference>
<dbReference type="GO" id="GO:0016971">
    <property type="term" value="F:flavin-dependent sulfhydryl oxidase activity"/>
    <property type="evidence" value="ECO:0007669"/>
    <property type="project" value="InterPro"/>
</dbReference>
<dbReference type="WBParaSite" id="SBAD_0001293401-mRNA-1">
    <property type="protein sequence ID" value="SBAD_0001293401-mRNA-1"/>
    <property type="gene ID" value="SBAD_0001293401"/>
</dbReference>
<dbReference type="GO" id="GO:0006457">
    <property type="term" value="P:protein folding"/>
    <property type="evidence" value="ECO:0007669"/>
    <property type="project" value="TreeGrafter"/>
</dbReference>
<dbReference type="GO" id="GO:0000139">
    <property type="term" value="C:Golgi membrane"/>
    <property type="evidence" value="ECO:0007669"/>
    <property type="project" value="TreeGrafter"/>
</dbReference>
<dbReference type="GO" id="GO:0005615">
    <property type="term" value="C:extracellular space"/>
    <property type="evidence" value="ECO:0007669"/>
    <property type="project" value="TreeGrafter"/>
</dbReference>
<dbReference type="InterPro" id="IPR039798">
    <property type="entry name" value="Sulfhydryl_oxidase"/>
</dbReference>